<gene>
    <name evidence="1" type="ORF">K1T71_013180</name>
</gene>
<name>A0ACC1CJ91_9NEOP</name>
<sequence>MVYTISNHCQSVEITNDIKESVWREIFISLVVSIPFFTHGVETTTLTASIHSGHFIQHDGVPWSTTALILATCIAPPLYCYLIDRYGRRLGMFCVSFVQGASLIPLFLLNDTSIIILHVIVGISSGGLFTVLPIYIREICSSKTRGYTLVWIMVMTTLGYMMKLVTSLEERSYLMVLLVMMQFVMMMFVMETPAYLVMKDKVEVAKCNISRLKGLHQDDPEILKLISDLNGENDRAKLNGKFSTTTLYRNKIWWDGAKVSVVLFTTMTLCGSIVFLDQQKTLMQLKNDVDPQNLLVLGSMMAGAVCSVAFVAFLDRKYLLTFGYATMALASGVVAVYTQVDLTISSYRWVPVAALTVLVFGYGICWAIPVIITVEIFNMRIRATLLGIIFSYSQVLKLCHVQTFQYIEDYVGVYTLFYIFSCINLYGAVYTLFVAPNLKGKSLRQIEKQLKRTPLPA</sequence>
<dbReference type="Proteomes" id="UP000824533">
    <property type="component" value="Linkage Group LG24"/>
</dbReference>
<protein>
    <submittedName>
        <fullName evidence="1">Uncharacterized protein</fullName>
    </submittedName>
</protein>
<evidence type="ECO:0000313" key="2">
    <source>
        <dbReference type="Proteomes" id="UP000824533"/>
    </source>
</evidence>
<dbReference type="EMBL" id="CM034410">
    <property type="protein sequence ID" value="KAJ0171630.1"/>
    <property type="molecule type" value="Genomic_DNA"/>
</dbReference>
<accession>A0ACC1CJ91</accession>
<reference evidence="1 2" key="1">
    <citation type="journal article" date="2021" name="Front. Genet.">
        <title>Chromosome-Level Genome Assembly Reveals Significant Gene Expansion in the Toll and IMD Signaling Pathways of Dendrolimus kikuchii.</title>
        <authorList>
            <person name="Zhou J."/>
            <person name="Wu P."/>
            <person name="Xiong Z."/>
            <person name="Liu N."/>
            <person name="Zhao N."/>
            <person name="Ji M."/>
            <person name="Qiu Y."/>
            <person name="Yang B."/>
        </authorList>
    </citation>
    <scope>NUCLEOTIDE SEQUENCE [LARGE SCALE GENOMIC DNA]</scope>
    <source>
        <strain evidence="1">Ann1</strain>
    </source>
</reference>
<organism evidence="1 2">
    <name type="scientific">Dendrolimus kikuchii</name>
    <dbReference type="NCBI Taxonomy" id="765133"/>
    <lineage>
        <taxon>Eukaryota</taxon>
        <taxon>Metazoa</taxon>
        <taxon>Ecdysozoa</taxon>
        <taxon>Arthropoda</taxon>
        <taxon>Hexapoda</taxon>
        <taxon>Insecta</taxon>
        <taxon>Pterygota</taxon>
        <taxon>Neoptera</taxon>
        <taxon>Endopterygota</taxon>
        <taxon>Lepidoptera</taxon>
        <taxon>Glossata</taxon>
        <taxon>Ditrysia</taxon>
        <taxon>Bombycoidea</taxon>
        <taxon>Lasiocampidae</taxon>
        <taxon>Dendrolimus</taxon>
    </lineage>
</organism>
<evidence type="ECO:0000313" key="1">
    <source>
        <dbReference type="EMBL" id="KAJ0171630.1"/>
    </source>
</evidence>
<proteinExistence type="predicted"/>
<comment type="caution">
    <text evidence="1">The sequence shown here is derived from an EMBL/GenBank/DDBJ whole genome shotgun (WGS) entry which is preliminary data.</text>
</comment>
<keyword evidence="2" id="KW-1185">Reference proteome</keyword>